<evidence type="ECO:0000259" key="4">
    <source>
        <dbReference type="Pfam" id="PF02576"/>
    </source>
</evidence>
<dbReference type="EMBL" id="QAOL01000031">
    <property type="protein sequence ID" value="PTQ81558.1"/>
    <property type="molecule type" value="Genomic_DNA"/>
</dbReference>
<keyword evidence="1 3" id="KW-0963">Cytoplasm</keyword>
<dbReference type="HAMAP" id="MF_01077">
    <property type="entry name" value="RimP"/>
    <property type="match status" value="1"/>
</dbReference>
<accession>A0A1H9AHB9</accession>
<evidence type="ECO:0000256" key="2">
    <source>
        <dbReference type="ARBA" id="ARBA00022517"/>
    </source>
</evidence>
<dbReference type="InterPro" id="IPR036847">
    <property type="entry name" value="RimP_C_sf"/>
</dbReference>
<dbReference type="InterPro" id="IPR028998">
    <property type="entry name" value="RimP_C"/>
</dbReference>
<dbReference type="PANTHER" id="PTHR33867">
    <property type="entry name" value="RIBOSOME MATURATION FACTOR RIMP"/>
    <property type="match status" value="1"/>
</dbReference>
<keyword evidence="10" id="KW-1185">Reference proteome</keyword>
<dbReference type="InterPro" id="IPR035956">
    <property type="entry name" value="RimP_N_sf"/>
</dbReference>
<dbReference type="Pfam" id="PF02576">
    <property type="entry name" value="RimP_N"/>
    <property type="match status" value="1"/>
</dbReference>
<dbReference type="Gene3D" id="3.30.300.70">
    <property type="entry name" value="RimP-like superfamily, N-terminal"/>
    <property type="match status" value="1"/>
</dbReference>
<protein>
    <recommendedName>
        <fullName evidence="3">Ribosome maturation factor RimP</fullName>
    </recommendedName>
</protein>
<dbReference type="Proteomes" id="UP000244110">
    <property type="component" value="Unassembled WGS sequence"/>
</dbReference>
<evidence type="ECO:0000313" key="9">
    <source>
        <dbReference type="Proteomes" id="UP000181998"/>
    </source>
</evidence>
<dbReference type="EMBL" id="FOFX01000003">
    <property type="protein sequence ID" value="SEP75368.1"/>
    <property type="molecule type" value="Genomic_DNA"/>
</dbReference>
<reference evidence="8" key="2">
    <citation type="submission" date="2016-10" db="EMBL/GenBank/DDBJ databases">
        <authorList>
            <person name="de Groot N.N."/>
        </authorList>
    </citation>
    <scope>NUCLEOTIDE SEQUENCE [LARGE SCALE GENOMIC DNA]</scope>
    <source>
        <strain evidence="7">Nm10</strain>
        <strain evidence="8">Nm9</strain>
    </source>
</reference>
<evidence type="ECO:0000259" key="5">
    <source>
        <dbReference type="Pfam" id="PF17384"/>
    </source>
</evidence>
<reference evidence="9 10" key="1">
    <citation type="submission" date="2016-10" db="EMBL/GenBank/DDBJ databases">
        <authorList>
            <person name="Varghese N."/>
            <person name="Submissions S."/>
        </authorList>
    </citation>
    <scope>NUCLEOTIDE SEQUENCE [LARGE SCALE GENOMIC DNA]</scope>
    <source>
        <strain evidence="10">Nm10</strain>
        <strain evidence="9">Nm9</strain>
    </source>
</reference>
<dbReference type="Proteomes" id="UP000181998">
    <property type="component" value="Unassembled WGS sequence"/>
</dbReference>
<evidence type="ECO:0000313" key="7">
    <source>
        <dbReference type="EMBL" id="SDT84832.1"/>
    </source>
</evidence>
<evidence type="ECO:0000313" key="10">
    <source>
        <dbReference type="Proteomes" id="UP000182882"/>
    </source>
</evidence>
<keyword evidence="2 3" id="KW-0690">Ribosome biogenesis</keyword>
<dbReference type="PANTHER" id="PTHR33867:SF1">
    <property type="entry name" value="RIBOSOME MATURATION FACTOR RIMP"/>
    <property type="match status" value="1"/>
</dbReference>
<evidence type="ECO:0000313" key="6">
    <source>
        <dbReference type="EMBL" id="PTQ81558.1"/>
    </source>
</evidence>
<comment type="similarity">
    <text evidence="3">Belongs to the RimP family.</text>
</comment>
<dbReference type="SUPFAM" id="SSF74942">
    <property type="entry name" value="YhbC-like, C-terminal domain"/>
    <property type="match status" value="1"/>
</dbReference>
<dbReference type="NCBIfam" id="NF000929">
    <property type="entry name" value="PRK00092.2-1"/>
    <property type="match status" value="1"/>
</dbReference>
<dbReference type="Proteomes" id="UP000182882">
    <property type="component" value="Unassembled WGS sequence"/>
</dbReference>
<feature type="domain" description="Ribosome maturation factor RimP N-terminal" evidence="4">
    <location>
        <begin position="20"/>
        <end position="87"/>
    </location>
</feature>
<evidence type="ECO:0000256" key="3">
    <source>
        <dbReference type="HAMAP-Rule" id="MF_01077"/>
    </source>
</evidence>
<comment type="subcellular location">
    <subcellularLocation>
        <location evidence="3">Cytoplasm</location>
    </subcellularLocation>
</comment>
<dbReference type="SUPFAM" id="SSF75420">
    <property type="entry name" value="YhbC-like, N-terminal domain"/>
    <property type="match status" value="1"/>
</dbReference>
<reference evidence="6 11" key="3">
    <citation type="submission" date="2018-04" db="EMBL/GenBank/DDBJ databases">
        <title>Active sludge and wastewater microbial communities from Klosterneuburg, Austria.</title>
        <authorList>
            <person name="Wagner M."/>
        </authorList>
    </citation>
    <scope>NUCLEOTIDE SEQUENCE [LARGE SCALE GENOMIC DNA]</scope>
    <source>
        <strain evidence="6 11">Nm4</strain>
    </source>
</reference>
<dbReference type="CDD" id="cd01734">
    <property type="entry name" value="YlxS_C"/>
    <property type="match status" value="1"/>
</dbReference>
<evidence type="ECO:0000256" key="1">
    <source>
        <dbReference type="ARBA" id="ARBA00022490"/>
    </source>
</evidence>
<organism evidence="8 9">
    <name type="scientific">Nitrosomonas ureae</name>
    <dbReference type="NCBI Taxonomy" id="44577"/>
    <lineage>
        <taxon>Bacteria</taxon>
        <taxon>Pseudomonadati</taxon>
        <taxon>Pseudomonadota</taxon>
        <taxon>Betaproteobacteria</taxon>
        <taxon>Nitrosomonadales</taxon>
        <taxon>Nitrosomonadaceae</taxon>
        <taxon>Nitrosomonas</taxon>
    </lineage>
</organism>
<dbReference type="Pfam" id="PF17384">
    <property type="entry name" value="DUF150_C"/>
    <property type="match status" value="1"/>
</dbReference>
<evidence type="ECO:0000313" key="8">
    <source>
        <dbReference type="EMBL" id="SEP75368.1"/>
    </source>
</evidence>
<evidence type="ECO:0000313" key="11">
    <source>
        <dbReference type="Proteomes" id="UP000244110"/>
    </source>
</evidence>
<name>A0A1H9AHB9_9PROT</name>
<sequence>MGFFSPFFICGGAMALEELLESTLHGLGYELVEVERSAHNKLLRIFVDKAEGICIDDCVTISNHLSRLLAVENIDYGRLEVSSPGLDRPLRREADFLRFRGETIKLKLRIPLEGQKNFVGILREVDNGIIKLEIEGKLLDLELSNVGKARLVPRL</sequence>
<dbReference type="OrthoDB" id="9805006at2"/>
<dbReference type="InterPro" id="IPR028989">
    <property type="entry name" value="RimP_N"/>
</dbReference>
<dbReference type="GO" id="GO:0000028">
    <property type="term" value="P:ribosomal small subunit assembly"/>
    <property type="evidence" value="ECO:0007669"/>
    <property type="project" value="TreeGrafter"/>
</dbReference>
<dbReference type="STRING" id="44577.ATY38_00725"/>
<dbReference type="GO" id="GO:0006412">
    <property type="term" value="P:translation"/>
    <property type="evidence" value="ECO:0007669"/>
    <property type="project" value="TreeGrafter"/>
</dbReference>
<dbReference type="EMBL" id="FNLN01000002">
    <property type="protein sequence ID" value="SDT84832.1"/>
    <property type="molecule type" value="Genomic_DNA"/>
</dbReference>
<dbReference type="GO" id="GO:0005829">
    <property type="term" value="C:cytosol"/>
    <property type="evidence" value="ECO:0007669"/>
    <property type="project" value="TreeGrafter"/>
</dbReference>
<feature type="domain" description="Ribosome maturation factor RimP C-terminal" evidence="5">
    <location>
        <begin position="90"/>
        <end position="154"/>
    </location>
</feature>
<comment type="function">
    <text evidence="3">Required for maturation of 30S ribosomal subunits.</text>
</comment>
<proteinExistence type="inferred from homology"/>
<gene>
    <name evidence="3" type="primary">rimP</name>
    <name evidence="6" type="ORF">C8R28_103119</name>
    <name evidence="7" type="ORF">SAMN05216406_102129</name>
    <name evidence="8" type="ORF">SAMN05421510_1003112</name>
</gene>
<dbReference type="AlphaFoldDB" id="A0A1H9AHB9"/>
<dbReference type="Gene3D" id="2.30.30.180">
    <property type="entry name" value="Ribosome maturation factor RimP, C-terminal domain"/>
    <property type="match status" value="1"/>
</dbReference>
<dbReference type="InterPro" id="IPR003728">
    <property type="entry name" value="Ribosome_maturation_RimP"/>
</dbReference>